<dbReference type="InterPro" id="IPR000261">
    <property type="entry name" value="EH_dom"/>
</dbReference>
<dbReference type="PROSITE" id="PS00018">
    <property type="entry name" value="EF_HAND_1"/>
    <property type="match status" value="1"/>
</dbReference>
<feature type="region of interest" description="Disordered" evidence="3">
    <location>
        <begin position="377"/>
        <end position="399"/>
    </location>
</feature>
<feature type="domain" description="EH" evidence="4">
    <location>
        <begin position="589"/>
        <end position="678"/>
    </location>
</feature>
<dbReference type="SMART" id="SM00027">
    <property type="entry name" value="EH"/>
    <property type="match status" value="1"/>
</dbReference>
<dbReference type="Gene3D" id="1.10.238.10">
    <property type="entry name" value="EF-hand"/>
    <property type="match status" value="1"/>
</dbReference>
<sequence length="678" mass="72844">MPPNPLSSSSPPSNATNPAISAALQGATLAFQNRQRPTSWAPISTSPITVVAPNASVTPVPVKPIAGQKLAQKPKPAGVAGTTPGAAVERTGSGKKNALDGSALLAATQAVHTSSASQSVALPTRPNSCAGWSALATGDVGPHVPERSSDVVKAQDGSDSVRSPGASVSRISGPDGVKQSALLAATLAVSRSPSPVRATSPQPSVPSSITAAFSTRGQDGDSVASTMGAMDAAVGDCIADRTALDTTSILPTTTLVSLFEVKQNSTLPANISQSPSTDTRNSTKLKLVNTPRIPPPVPRTSRTSTMLPEEVGCQAKVTSEDNFPHAFNLAVGDSEDGPNENILDLDASLSPPMAAARLNDSQRPAAGVVQNPPYLVSSPTQAVPEQAQEPSAERVPRPARLETRELISKARPTQLFPASTGGPFRQTLHTIDHHHLPLRPQRTADSLRAETTGGSRSPNRQQLQRTGLLPTLRRPECSDSSDEDSRLRRARDRLTRSNRRHAHHEGSRRRWQDEITPEQRRRYEAVWASNRGYFLRKGWAFQHIDNIPPDLVARVLAQEEDDEDTAQNGAPHTRLWGANRVTAREEAITQAQIEASRAPEGTLESQMVANVVVRELWNRSQLPREELAEVWDLVDRSRSGALARDEFVVGMWLIDQRLRGRKIPARVSDSVWDSARRL</sequence>
<keyword evidence="6" id="KW-1185">Reference proteome</keyword>
<evidence type="ECO:0000259" key="4">
    <source>
        <dbReference type="PROSITE" id="PS50031"/>
    </source>
</evidence>
<evidence type="ECO:0000313" key="5">
    <source>
        <dbReference type="EMBL" id="EGS20847.1"/>
    </source>
</evidence>
<dbReference type="KEGG" id="cthr:CTHT_0026850"/>
<keyword evidence="1" id="KW-0106">Calcium</keyword>
<feature type="region of interest" description="Disordered" evidence="3">
    <location>
        <begin position="139"/>
        <end position="174"/>
    </location>
</feature>
<evidence type="ECO:0000256" key="1">
    <source>
        <dbReference type="ARBA" id="ARBA00022837"/>
    </source>
</evidence>
<dbReference type="GeneID" id="18256723"/>
<feature type="compositionally biased region" description="Basic and acidic residues" evidence="3">
    <location>
        <begin position="473"/>
        <end position="495"/>
    </location>
</feature>
<organism evidence="6">
    <name type="scientific">Chaetomium thermophilum (strain DSM 1495 / CBS 144.50 / IMI 039719)</name>
    <name type="common">Thermochaetoides thermophila</name>
    <dbReference type="NCBI Taxonomy" id="759272"/>
    <lineage>
        <taxon>Eukaryota</taxon>
        <taxon>Fungi</taxon>
        <taxon>Dikarya</taxon>
        <taxon>Ascomycota</taxon>
        <taxon>Pezizomycotina</taxon>
        <taxon>Sordariomycetes</taxon>
        <taxon>Sordariomycetidae</taxon>
        <taxon>Sordariales</taxon>
        <taxon>Chaetomiaceae</taxon>
        <taxon>Thermochaetoides</taxon>
    </lineage>
</organism>
<dbReference type="InterPro" id="IPR011992">
    <property type="entry name" value="EF-hand-dom_pair"/>
</dbReference>
<reference evidence="5 6" key="1">
    <citation type="journal article" date="2011" name="Cell">
        <title>Insight into structure and assembly of the nuclear pore complex by utilizing the genome of a eukaryotic thermophile.</title>
        <authorList>
            <person name="Amlacher S."/>
            <person name="Sarges P."/>
            <person name="Flemming D."/>
            <person name="van Noort V."/>
            <person name="Kunze R."/>
            <person name="Devos D.P."/>
            <person name="Arumugam M."/>
            <person name="Bork P."/>
            <person name="Hurt E."/>
        </authorList>
    </citation>
    <scope>NUCLEOTIDE SEQUENCE [LARGE SCALE GENOMIC DNA]</scope>
    <source>
        <strain evidence="6">DSM 1495 / CBS 144.50 / IMI 039719</strain>
    </source>
</reference>
<dbReference type="OrthoDB" id="10045710at2759"/>
<evidence type="ECO:0000256" key="2">
    <source>
        <dbReference type="ARBA" id="ARBA00023054"/>
    </source>
</evidence>
<keyword evidence="2" id="KW-0175">Coiled coil</keyword>
<dbReference type="HOGENOM" id="CLU_405435_0_0_1"/>
<dbReference type="eggNOG" id="KOG0998">
    <property type="taxonomic scope" value="Eukaryota"/>
</dbReference>
<dbReference type="RefSeq" id="XP_006693143.1">
    <property type="nucleotide sequence ID" value="XM_006693080.1"/>
</dbReference>
<dbReference type="SUPFAM" id="SSF47473">
    <property type="entry name" value="EF-hand"/>
    <property type="match status" value="1"/>
</dbReference>
<dbReference type="Proteomes" id="UP000008066">
    <property type="component" value="Unassembled WGS sequence"/>
</dbReference>
<evidence type="ECO:0000313" key="6">
    <source>
        <dbReference type="Proteomes" id="UP000008066"/>
    </source>
</evidence>
<feature type="region of interest" description="Disordered" evidence="3">
    <location>
        <begin position="433"/>
        <end position="512"/>
    </location>
</feature>
<protein>
    <submittedName>
        <fullName evidence="5">Putative rDNA silencing protein</fullName>
    </submittedName>
</protein>
<dbReference type="AlphaFoldDB" id="G0S6T9"/>
<feature type="compositionally biased region" description="Polar residues" evidence="3">
    <location>
        <begin position="452"/>
        <end position="465"/>
    </location>
</feature>
<dbReference type="STRING" id="759272.G0S6T9"/>
<evidence type="ECO:0000256" key="3">
    <source>
        <dbReference type="SAM" id="MobiDB-lite"/>
    </source>
</evidence>
<gene>
    <name evidence="5" type="ORF">CTHT_0026850</name>
</gene>
<feature type="region of interest" description="Disordered" evidence="3">
    <location>
        <begin position="68"/>
        <end position="94"/>
    </location>
</feature>
<accession>G0S6T9</accession>
<feature type="compositionally biased region" description="Low complexity" evidence="3">
    <location>
        <begin position="76"/>
        <end position="88"/>
    </location>
</feature>
<dbReference type="EMBL" id="GL988041">
    <property type="protein sequence ID" value="EGS20847.1"/>
    <property type="molecule type" value="Genomic_DNA"/>
</dbReference>
<name>G0S6T9_CHATD</name>
<dbReference type="CDD" id="cd00052">
    <property type="entry name" value="EH"/>
    <property type="match status" value="1"/>
</dbReference>
<proteinExistence type="predicted"/>
<dbReference type="PROSITE" id="PS50031">
    <property type="entry name" value="EH"/>
    <property type="match status" value="1"/>
</dbReference>
<dbReference type="InterPro" id="IPR018247">
    <property type="entry name" value="EF_Hand_1_Ca_BS"/>
</dbReference>
<dbReference type="Pfam" id="PF12763">
    <property type="entry name" value="EH"/>
    <property type="match status" value="1"/>
</dbReference>